<dbReference type="InterPro" id="IPR002123">
    <property type="entry name" value="Plipid/glycerol_acylTrfase"/>
</dbReference>
<dbReference type="RefSeq" id="WP_377380131.1">
    <property type="nucleotide sequence ID" value="NZ_JBHSSW010000028.1"/>
</dbReference>
<reference evidence="3" key="1">
    <citation type="journal article" date="2019" name="Int. J. Syst. Evol. Microbiol.">
        <title>The Global Catalogue of Microorganisms (GCM) 10K type strain sequencing project: providing services to taxonomists for standard genome sequencing and annotation.</title>
        <authorList>
            <consortium name="The Broad Institute Genomics Platform"/>
            <consortium name="The Broad Institute Genome Sequencing Center for Infectious Disease"/>
            <person name="Wu L."/>
            <person name="Ma J."/>
        </authorList>
    </citation>
    <scope>NUCLEOTIDE SEQUENCE [LARGE SCALE GENOMIC DNA]</scope>
    <source>
        <strain evidence="3">CGMCC-1.15741</strain>
    </source>
</reference>
<organism evidence="2 3">
    <name type="scientific">Ponticaulis profundi</name>
    <dbReference type="NCBI Taxonomy" id="2665222"/>
    <lineage>
        <taxon>Bacteria</taxon>
        <taxon>Pseudomonadati</taxon>
        <taxon>Pseudomonadota</taxon>
        <taxon>Alphaproteobacteria</taxon>
        <taxon>Hyphomonadales</taxon>
        <taxon>Hyphomonadaceae</taxon>
        <taxon>Ponticaulis</taxon>
    </lineage>
</organism>
<protein>
    <submittedName>
        <fullName evidence="2">GNAT family N-acetyltransferase</fullName>
    </submittedName>
</protein>
<dbReference type="Pfam" id="PF01553">
    <property type="entry name" value="Acyltransferase"/>
    <property type="match status" value="1"/>
</dbReference>
<gene>
    <name evidence="2" type="ORF">ACFQDM_14265</name>
</gene>
<evidence type="ECO:0000259" key="1">
    <source>
        <dbReference type="SMART" id="SM00563"/>
    </source>
</evidence>
<dbReference type="Proteomes" id="UP001596303">
    <property type="component" value="Unassembled WGS sequence"/>
</dbReference>
<sequence>MTEPTTSEYDIFLPDDADRDAHIVDVLIEERCPSFVAHPTWPMMRPVLYKMLGYRRAVEMADLVQTMSGPEAFDYLARELAFSAIVNHLERVPARGKVIIASNHPTGLADGVVVWDVLKKRREDIQFLANADAIRVSENLGETIIPVEWVLEKRSPAKAKDTLRRSKEAFEQDKCLVIFPSGKLARKEKGKLTEQSWFPTVVTLARKQNVPVVPLNLKGANSWLFYFLGDVNGQLRDITLFYELLNKKGAKFELTFGPLIQPDELKGDAQAMTETLRRYVSEVLAEKPDLAFSDWKAGLSGSSA</sequence>
<feature type="domain" description="Phospholipid/glycerol acyltransferase" evidence="1">
    <location>
        <begin position="98"/>
        <end position="220"/>
    </location>
</feature>
<evidence type="ECO:0000313" key="3">
    <source>
        <dbReference type="Proteomes" id="UP001596303"/>
    </source>
</evidence>
<dbReference type="EMBL" id="JBHSSW010000028">
    <property type="protein sequence ID" value="MFC6199247.1"/>
    <property type="molecule type" value="Genomic_DNA"/>
</dbReference>
<keyword evidence="3" id="KW-1185">Reference proteome</keyword>
<proteinExistence type="predicted"/>
<evidence type="ECO:0000313" key="2">
    <source>
        <dbReference type="EMBL" id="MFC6199247.1"/>
    </source>
</evidence>
<name>A0ABW1SCE7_9PROT</name>
<dbReference type="SUPFAM" id="SSF69593">
    <property type="entry name" value="Glycerol-3-phosphate (1)-acyltransferase"/>
    <property type="match status" value="1"/>
</dbReference>
<comment type="caution">
    <text evidence="2">The sequence shown here is derived from an EMBL/GenBank/DDBJ whole genome shotgun (WGS) entry which is preliminary data.</text>
</comment>
<accession>A0ABW1SCE7</accession>
<dbReference type="SMART" id="SM00563">
    <property type="entry name" value="PlsC"/>
    <property type="match status" value="1"/>
</dbReference>